<dbReference type="Proteomes" id="UP001152320">
    <property type="component" value="Chromosome 22"/>
</dbReference>
<dbReference type="InterPro" id="IPR002401">
    <property type="entry name" value="Cyt_P450_E_grp-I"/>
</dbReference>
<evidence type="ECO:0000256" key="3">
    <source>
        <dbReference type="ARBA" id="ARBA00023004"/>
    </source>
</evidence>
<dbReference type="GO" id="GO:0016712">
    <property type="term" value="F:oxidoreductase activity, acting on paired donors, with incorporation or reduction of molecular oxygen, reduced flavin or flavoprotein as one donor, and incorporation of one atom of oxygen"/>
    <property type="evidence" value="ECO:0007669"/>
    <property type="project" value="TreeGrafter"/>
</dbReference>
<keyword evidence="4" id="KW-0472">Membrane</keyword>
<keyword evidence="2" id="KW-0479">Metal-binding</keyword>
<dbReference type="AlphaFoldDB" id="A0A9Q1BAJ9"/>
<dbReference type="InterPro" id="IPR036396">
    <property type="entry name" value="Cyt_P450_sf"/>
</dbReference>
<evidence type="ECO:0000256" key="1">
    <source>
        <dbReference type="ARBA" id="ARBA00010617"/>
    </source>
</evidence>
<dbReference type="GO" id="GO:0006082">
    <property type="term" value="P:organic acid metabolic process"/>
    <property type="evidence" value="ECO:0007669"/>
    <property type="project" value="TreeGrafter"/>
</dbReference>
<gene>
    <name evidence="5" type="ORF">HOLleu_40499</name>
</gene>
<dbReference type="SUPFAM" id="SSF48264">
    <property type="entry name" value="Cytochrome P450"/>
    <property type="match status" value="1"/>
</dbReference>
<dbReference type="GO" id="GO:0005506">
    <property type="term" value="F:iron ion binding"/>
    <property type="evidence" value="ECO:0007669"/>
    <property type="project" value="InterPro"/>
</dbReference>
<keyword evidence="4" id="KW-1133">Transmembrane helix</keyword>
<evidence type="ECO:0000256" key="2">
    <source>
        <dbReference type="ARBA" id="ARBA00022723"/>
    </source>
</evidence>
<proteinExistence type="inferred from homology"/>
<dbReference type="InterPro" id="IPR001128">
    <property type="entry name" value="Cyt_P450"/>
</dbReference>
<dbReference type="PRINTS" id="PR00463">
    <property type="entry name" value="EP450I"/>
</dbReference>
<evidence type="ECO:0000313" key="5">
    <source>
        <dbReference type="EMBL" id="KAJ8020811.1"/>
    </source>
</evidence>
<dbReference type="OrthoDB" id="1055148at2759"/>
<dbReference type="GO" id="GO:0005737">
    <property type="term" value="C:cytoplasm"/>
    <property type="evidence" value="ECO:0007669"/>
    <property type="project" value="TreeGrafter"/>
</dbReference>
<evidence type="ECO:0000313" key="6">
    <source>
        <dbReference type="Proteomes" id="UP001152320"/>
    </source>
</evidence>
<keyword evidence="3" id="KW-0408">Iron</keyword>
<dbReference type="GO" id="GO:0006805">
    <property type="term" value="P:xenobiotic metabolic process"/>
    <property type="evidence" value="ECO:0007669"/>
    <property type="project" value="TreeGrafter"/>
</dbReference>
<feature type="transmembrane region" description="Helical" evidence="4">
    <location>
        <begin position="6"/>
        <end position="24"/>
    </location>
</feature>
<comment type="similarity">
    <text evidence="1">Belongs to the cytochrome P450 family.</text>
</comment>
<protein>
    <submittedName>
        <fullName evidence="5">Cytochrome P450 2A1</fullName>
    </submittedName>
</protein>
<keyword evidence="6" id="KW-1185">Reference proteome</keyword>
<dbReference type="PANTHER" id="PTHR24300">
    <property type="entry name" value="CYTOCHROME P450 508A4-RELATED"/>
    <property type="match status" value="1"/>
</dbReference>
<evidence type="ECO:0000256" key="4">
    <source>
        <dbReference type="SAM" id="Phobius"/>
    </source>
</evidence>
<comment type="caution">
    <text evidence="5">The sequence shown here is derived from an EMBL/GenBank/DDBJ whole genome shotgun (WGS) entry which is preliminary data.</text>
</comment>
<dbReference type="GO" id="GO:0020037">
    <property type="term" value="F:heme binding"/>
    <property type="evidence" value="ECO:0007669"/>
    <property type="project" value="InterPro"/>
</dbReference>
<name>A0A9Q1BAJ9_HOLLE</name>
<dbReference type="GO" id="GO:0008395">
    <property type="term" value="F:steroid hydroxylase activity"/>
    <property type="evidence" value="ECO:0007669"/>
    <property type="project" value="TreeGrafter"/>
</dbReference>
<accession>A0A9Q1BAJ9</accession>
<dbReference type="Gene3D" id="1.10.630.10">
    <property type="entry name" value="Cytochrome P450"/>
    <property type="match status" value="1"/>
</dbReference>
<keyword evidence="4" id="KW-0812">Transmembrane</keyword>
<organism evidence="5 6">
    <name type="scientific">Holothuria leucospilota</name>
    <name type="common">Black long sea cucumber</name>
    <name type="synonym">Mertensiothuria leucospilota</name>
    <dbReference type="NCBI Taxonomy" id="206669"/>
    <lineage>
        <taxon>Eukaryota</taxon>
        <taxon>Metazoa</taxon>
        <taxon>Echinodermata</taxon>
        <taxon>Eleutherozoa</taxon>
        <taxon>Echinozoa</taxon>
        <taxon>Holothuroidea</taxon>
        <taxon>Aspidochirotacea</taxon>
        <taxon>Aspidochirotida</taxon>
        <taxon>Holothuriidae</taxon>
        <taxon>Holothuria</taxon>
    </lineage>
</organism>
<dbReference type="EMBL" id="JAIZAY010000022">
    <property type="protein sequence ID" value="KAJ8020811.1"/>
    <property type="molecule type" value="Genomic_DNA"/>
</dbReference>
<dbReference type="InterPro" id="IPR050182">
    <property type="entry name" value="Cytochrome_P450_fam2"/>
</dbReference>
<reference evidence="5" key="1">
    <citation type="submission" date="2021-10" db="EMBL/GenBank/DDBJ databases">
        <title>Tropical sea cucumber genome reveals ecological adaptation and Cuvierian tubules defense mechanism.</title>
        <authorList>
            <person name="Chen T."/>
        </authorList>
    </citation>
    <scope>NUCLEOTIDE SEQUENCE</scope>
    <source>
        <strain evidence="5">Nanhai2018</strain>
        <tissue evidence="5">Muscle</tissue>
    </source>
</reference>
<dbReference type="PANTHER" id="PTHR24300:SF403">
    <property type="entry name" value="CYTOCHROME P450 306A1"/>
    <property type="match status" value="1"/>
</dbReference>
<dbReference type="Pfam" id="PF00067">
    <property type="entry name" value="p450"/>
    <property type="match status" value="1"/>
</dbReference>
<sequence>MLDTGTVIVSLAAGTIAIVVLRYVQARKPVANYPPGPWGLPILGNLLQILKRPDYYRYFTELGEKYGSVYSCMLGHHNLVIVSGIDSIKEALITRGNDFADRPEHFAITLINPQRLGIADAYFTDAWYNQRHFAHKTLRGFGFGKTSFESKIMEEVEFLIQHFKSICGNPTDVRNFVANSIANVICSITFGKRFNHFEDPQFLESMTCMRDLFMAAGSIIVQMGHIFPILRPLLWKQINDVKTSTTNLSKFLLEEIC</sequence>